<dbReference type="EMBL" id="JACAZH010000005">
    <property type="protein sequence ID" value="KAF7367569.1"/>
    <property type="molecule type" value="Genomic_DNA"/>
</dbReference>
<dbReference type="AlphaFoldDB" id="A0A8H7D9T2"/>
<evidence type="ECO:0000313" key="2">
    <source>
        <dbReference type="Proteomes" id="UP000623467"/>
    </source>
</evidence>
<proteinExistence type="predicted"/>
<name>A0A8H7D9T2_9AGAR</name>
<comment type="caution">
    <text evidence="1">The sequence shown here is derived from an EMBL/GenBank/DDBJ whole genome shotgun (WGS) entry which is preliminary data.</text>
</comment>
<dbReference type="OrthoDB" id="2501483at2759"/>
<reference evidence="1" key="1">
    <citation type="submission" date="2020-05" db="EMBL/GenBank/DDBJ databases">
        <title>Mycena genomes resolve the evolution of fungal bioluminescence.</title>
        <authorList>
            <person name="Tsai I.J."/>
        </authorList>
    </citation>
    <scope>NUCLEOTIDE SEQUENCE</scope>
    <source>
        <strain evidence="1">160909Yilan</strain>
    </source>
</reference>
<organism evidence="1 2">
    <name type="scientific">Mycena sanguinolenta</name>
    <dbReference type="NCBI Taxonomy" id="230812"/>
    <lineage>
        <taxon>Eukaryota</taxon>
        <taxon>Fungi</taxon>
        <taxon>Dikarya</taxon>
        <taxon>Basidiomycota</taxon>
        <taxon>Agaricomycotina</taxon>
        <taxon>Agaricomycetes</taxon>
        <taxon>Agaricomycetidae</taxon>
        <taxon>Agaricales</taxon>
        <taxon>Marasmiineae</taxon>
        <taxon>Mycenaceae</taxon>
        <taxon>Mycena</taxon>
    </lineage>
</organism>
<dbReference type="Proteomes" id="UP000623467">
    <property type="component" value="Unassembled WGS sequence"/>
</dbReference>
<gene>
    <name evidence="1" type="ORF">MSAN_00820100</name>
</gene>
<protein>
    <submittedName>
        <fullName evidence="1">Cytochrome P450</fullName>
    </submittedName>
</protein>
<evidence type="ECO:0000313" key="1">
    <source>
        <dbReference type="EMBL" id="KAF7367569.1"/>
    </source>
</evidence>
<keyword evidence="2" id="KW-1185">Reference proteome</keyword>
<sequence>MAGSSLNPLLGTSESSSLDSELLLPILPSDDTAVAARHQPRLKGRLYRNWTHNEQLFVRCCGVIISRATFFGSEGISSINSFLKATFPSHYPGSMPSYIFYDNNCQFLKHLRANEDHYWDSVGLPVDVFHFNCKHTVRDNFCQENCNPARFKELIGPDGKWVFNSSAAEQANVWFGKFQSVVQDMPVIRYNFFLDEMIAIRNREIVKELSAQHQSPHLLSEEFLRGTSLTSPII</sequence>
<accession>A0A8H7D9T2</accession>